<dbReference type="AlphaFoldDB" id="A0A6A4T595"/>
<sequence length="189" mass="20733">MGLHLLFDKFPDVAVVSTVCVVSLHVLAVGHGCPAVKVTVRSRPQRVTRGAPGAPPQWPYAGPRTRLNREQWPSSRRTKGPNIPCSPLMSPAKRTGSTLGPLGLIYPFFLALQSRPGRQVCQGVVARLLGRSHAALPPYSSDRLRRRCARDELDKTAEKKTKESKKNSIHVCSPLTVPVILQMSPVPRH</sequence>
<evidence type="ECO:0000313" key="2">
    <source>
        <dbReference type="EMBL" id="KAF0037352.1"/>
    </source>
</evidence>
<gene>
    <name evidence="2" type="ORF">F2P81_010226</name>
</gene>
<feature type="region of interest" description="Disordered" evidence="1">
    <location>
        <begin position="45"/>
        <end position="91"/>
    </location>
</feature>
<organism evidence="2 3">
    <name type="scientific">Scophthalmus maximus</name>
    <name type="common">Turbot</name>
    <name type="synonym">Psetta maxima</name>
    <dbReference type="NCBI Taxonomy" id="52904"/>
    <lineage>
        <taxon>Eukaryota</taxon>
        <taxon>Metazoa</taxon>
        <taxon>Chordata</taxon>
        <taxon>Craniata</taxon>
        <taxon>Vertebrata</taxon>
        <taxon>Euteleostomi</taxon>
        <taxon>Actinopterygii</taxon>
        <taxon>Neopterygii</taxon>
        <taxon>Teleostei</taxon>
        <taxon>Neoteleostei</taxon>
        <taxon>Acanthomorphata</taxon>
        <taxon>Carangaria</taxon>
        <taxon>Pleuronectiformes</taxon>
        <taxon>Pleuronectoidei</taxon>
        <taxon>Scophthalmidae</taxon>
        <taxon>Scophthalmus</taxon>
    </lineage>
</organism>
<evidence type="ECO:0000256" key="1">
    <source>
        <dbReference type="SAM" id="MobiDB-lite"/>
    </source>
</evidence>
<protein>
    <submittedName>
        <fullName evidence="2">Uncharacterized protein</fullName>
    </submittedName>
</protein>
<evidence type="ECO:0000313" key="3">
    <source>
        <dbReference type="Proteomes" id="UP000438429"/>
    </source>
</evidence>
<accession>A0A6A4T595</accession>
<dbReference type="EMBL" id="VEVO01000009">
    <property type="protein sequence ID" value="KAF0037352.1"/>
    <property type="molecule type" value="Genomic_DNA"/>
</dbReference>
<proteinExistence type="predicted"/>
<name>A0A6A4T595_SCOMX</name>
<comment type="caution">
    <text evidence="2">The sequence shown here is derived from an EMBL/GenBank/DDBJ whole genome shotgun (WGS) entry which is preliminary data.</text>
</comment>
<dbReference type="Proteomes" id="UP000438429">
    <property type="component" value="Unassembled WGS sequence"/>
</dbReference>
<reference evidence="2 3" key="1">
    <citation type="submission" date="2019-06" db="EMBL/GenBank/DDBJ databases">
        <title>Draft genomes of female and male turbot (Scophthalmus maximus).</title>
        <authorList>
            <person name="Xu H."/>
            <person name="Xu X.-W."/>
            <person name="Shao C."/>
            <person name="Chen S."/>
        </authorList>
    </citation>
    <scope>NUCLEOTIDE SEQUENCE [LARGE SCALE GENOMIC DNA]</scope>
    <source>
        <strain evidence="2">Ysfricsl-2016a</strain>
        <tissue evidence="2">Blood</tissue>
    </source>
</reference>